<dbReference type="AlphaFoldDB" id="A7SEC9"/>
<protein>
    <recommendedName>
        <fullName evidence="7">DIX domain-containing protein</fullName>
    </recommendedName>
</protein>
<evidence type="ECO:0000259" key="7">
    <source>
        <dbReference type="PROSITE" id="PS50841"/>
    </source>
</evidence>
<dbReference type="InParanoid" id="A7SEC9"/>
<keyword evidence="3" id="KW-0963">Cytoplasm</keyword>
<feature type="non-terminal residue" evidence="8">
    <location>
        <position position="1"/>
    </location>
</feature>
<evidence type="ECO:0000256" key="6">
    <source>
        <dbReference type="SAM" id="Coils"/>
    </source>
</evidence>
<dbReference type="InterPro" id="IPR038207">
    <property type="entry name" value="DIX_dom_sf"/>
</dbReference>
<dbReference type="Gene3D" id="2.40.240.130">
    <property type="match status" value="1"/>
</dbReference>
<dbReference type="Pfam" id="PF00778">
    <property type="entry name" value="DIX"/>
    <property type="match status" value="1"/>
</dbReference>
<dbReference type="EMBL" id="DS469636">
    <property type="protein sequence ID" value="EDO37929.1"/>
    <property type="molecule type" value="Genomic_DNA"/>
</dbReference>
<evidence type="ECO:0000256" key="1">
    <source>
        <dbReference type="ARBA" id="ARBA00004496"/>
    </source>
</evidence>
<gene>
    <name evidence="8" type="ORF">NEMVEDRAFT_v1g115232</name>
</gene>
<dbReference type="PROSITE" id="PS50841">
    <property type="entry name" value="DIX"/>
    <property type="match status" value="1"/>
</dbReference>
<name>A7SEC9_NEMVE</name>
<dbReference type="InterPro" id="IPR029071">
    <property type="entry name" value="Ubiquitin-like_domsf"/>
</dbReference>
<feature type="coiled-coil region" evidence="6">
    <location>
        <begin position="27"/>
        <end position="82"/>
    </location>
</feature>
<evidence type="ECO:0000256" key="5">
    <source>
        <dbReference type="PROSITE-ProRule" id="PRU00069"/>
    </source>
</evidence>
<accession>A7SEC9</accession>
<evidence type="ECO:0000256" key="4">
    <source>
        <dbReference type="ARBA" id="ARBA00022687"/>
    </source>
</evidence>
<dbReference type="Proteomes" id="UP000001593">
    <property type="component" value="Unassembled WGS sequence"/>
</dbReference>
<dbReference type="PANTHER" id="PTHR10878:SF22">
    <property type="entry name" value="DIXIN"/>
    <property type="match status" value="1"/>
</dbReference>
<dbReference type="PANTHER" id="PTHR10878">
    <property type="entry name" value="SEGMENT POLARITY PROTEIN DISHEVELLED"/>
    <property type="match status" value="1"/>
</dbReference>
<comment type="subcellular location">
    <subcellularLocation>
        <location evidence="1">Cytoplasm</location>
    </subcellularLocation>
</comment>
<keyword evidence="6" id="KW-0175">Coiled coil</keyword>
<dbReference type="GO" id="GO:0005737">
    <property type="term" value="C:cytoplasm"/>
    <property type="evidence" value="ECO:0007669"/>
    <property type="project" value="UniProtKB-SubCell"/>
</dbReference>
<dbReference type="SUPFAM" id="SSF54236">
    <property type="entry name" value="Ubiquitin-like"/>
    <property type="match status" value="1"/>
</dbReference>
<keyword evidence="2" id="KW-0217">Developmental protein</keyword>
<dbReference type="InterPro" id="IPR015506">
    <property type="entry name" value="Dsh/Dvl-rel"/>
</dbReference>
<evidence type="ECO:0000256" key="2">
    <source>
        <dbReference type="ARBA" id="ARBA00022473"/>
    </source>
</evidence>
<sequence length="348" mass="40985">LLDGRIEEDEVPVEHTHLEGVNLQEQLTIVNSRLSQQSAEYDQLKSERNKYKEECINLQGMKSGLLSRLNQQEEVIMQLKSELLKHGFEQQNRNADVAELHRKVDERNGEISAMRTELLRREKAMDRQRAEMEDMLREMEQMRYAEVLELQQKIIELQEHLQAVTSHEVGKDRYTVDTPFDVGAGVEYTSTEEMDMVREAIQSLRECFRSHDPHQHTLDTLEQTITSLLDRPNASVPWMRRLCRLRTWPQKLCQARTARFWCLCNSTQTKQKYYTLSFSFLKKKKNVIKALGNITLRDFKHMFDRPGPYRFHFKALDPEFGTVKEEVIEDDDIIPGWEGKIVAWVEED</sequence>
<organism evidence="8 9">
    <name type="scientific">Nematostella vectensis</name>
    <name type="common">Starlet sea anemone</name>
    <dbReference type="NCBI Taxonomy" id="45351"/>
    <lineage>
        <taxon>Eukaryota</taxon>
        <taxon>Metazoa</taxon>
        <taxon>Cnidaria</taxon>
        <taxon>Anthozoa</taxon>
        <taxon>Hexacorallia</taxon>
        <taxon>Actiniaria</taxon>
        <taxon>Edwardsiidae</taxon>
        <taxon>Nematostella</taxon>
    </lineage>
</organism>
<feature type="non-terminal residue" evidence="8">
    <location>
        <position position="348"/>
    </location>
</feature>
<dbReference type="HOGENOM" id="CLU_054686_0_0_1"/>
<proteinExistence type="predicted"/>
<dbReference type="GO" id="GO:0016055">
    <property type="term" value="P:Wnt signaling pathway"/>
    <property type="evidence" value="ECO:0007669"/>
    <property type="project" value="UniProtKB-KW"/>
</dbReference>
<feature type="domain" description="DIX" evidence="7">
    <location>
        <begin position="266"/>
        <end position="348"/>
    </location>
</feature>
<dbReference type="PhylomeDB" id="A7SEC9"/>
<reference evidence="8 9" key="1">
    <citation type="journal article" date="2007" name="Science">
        <title>Sea anemone genome reveals ancestral eumetazoan gene repertoire and genomic organization.</title>
        <authorList>
            <person name="Putnam N.H."/>
            <person name="Srivastava M."/>
            <person name="Hellsten U."/>
            <person name="Dirks B."/>
            <person name="Chapman J."/>
            <person name="Salamov A."/>
            <person name="Terry A."/>
            <person name="Shapiro H."/>
            <person name="Lindquist E."/>
            <person name="Kapitonov V.V."/>
            <person name="Jurka J."/>
            <person name="Genikhovich G."/>
            <person name="Grigoriev I.V."/>
            <person name="Lucas S.M."/>
            <person name="Steele R.E."/>
            <person name="Finnerty J.R."/>
            <person name="Technau U."/>
            <person name="Martindale M.Q."/>
            <person name="Rokhsar D.S."/>
        </authorList>
    </citation>
    <scope>NUCLEOTIDE SEQUENCE [LARGE SCALE GENOMIC DNA]</scope>
    <source>
        <strain evidence="9">CH2 X CH6</strain>
    </source>
</reference>
<feature type="coiled-coil region" evidence="6">
    <location>
        <begin position="118"/>
        <end position="145"/>
    </location>
</feature>
<dbReference type="eggNOG" id="ENOG502RD5G">
    <property type="taxonomic scope" value="Eukaryota"/>
</dbReference>
<evidence type="ECO:0000313" key="9">
    <source>
        <dbReference type="Proteomes" id="UP000001593"/>
    </source>
</evidence>
<dbReference type="SMART" id="SM00021">
    <property type="entry name" value="DAX"/>
    <property type="match status" value="1"/>
</dbReference>
<keyword evidence="4 5" id="KW-0879">Wnt signaling pathway</keyword>
<dbReference type="InterPro" id="IPR001158">
    <property type="entry name" value="DIX"/>
</dbReference>
<evidence type="ECO:0000256" key="3">
    <source>
        <dbReference type="ARBA" id="ARBA00022490"/>
    </source>
</evidence>
<dbReference type="OMA" id="QCKSPGR"/>
<keyword evidence="9" id="KW-1185">Reference proteome</keyword>
<evidence type="ECO:0000313" key="8">
    <source>
        <dbReference type="EMBL" id="EDO37929.1"/>
    </source>
</evidence>
<dbReference type="STRING" id="45351.A7SEC9"/>